<evidence type="ECO:0000313" key="3">
    <source>
        <dbReference type="Proteomes" id="UP001058098"/>
    </source>
</evidence>
<gene>
    <name evidence="2" type="ORF">IHQ72_35910</name>
</gene>
<protein>
    <submittedName>
        <fullName evidence="2">Uncharacterized protein</fullName>
    </submittedName>
</protein>
<evidence type="ECO:0000313" key="2">
    <source>
        <dbReference type="EMBL" id="UVC19433.1"/>
    </source>
</evidence>
<sequence length="357" mass="40006">MSKAAPFNEAFSTEDAAYVGSRFAVTREALFANPYQEVWGKPGNLPIPTYAVTLGSVLKGILPFGLPYAFREASARAIDSSADLRWGPDRKGYRRLLHPNGICLTGIWNISAKTEYSGYFREGSRALTIARYSTCCTETKRGRARSLSMVGKLFSTLDREHTNPVRTASFITQQDIGGDWSDHINDAELLNAPNTTVWRRGLGTPVLVITGILFGIVDRKPSIRQLYPIAELGKPAGEPTRAPTFMRLRVDQQQPRIAGEDLDFRDEIMAQIYNAGDPAPKRTLTFDIEVTDDGETHGIAIRERRVFRNWRKIGTLAFDEAVASYNGDFVIHFPHPTWRDDKNDPATATRLNRKKVR</sequence>
<organism evidence="2 3">
    <name type="scientific">Mesorhizobium onobrychidis</name>
    <dbReference type="NCBI Taxonomy" id="2775404"/>
    <lineage>
        <taxon>Bacteria</taxon>
        <taxon>Pseudomonadati</taxon>
        <taxon>Pseudomonadota</taxon>
        <taxon>Alphaproteobacteria</taxon>
        <taxon>Hyphomicrobiales</taxon>
        <taxon>Phyllobacteriaceae</taxon>
        <taxon>Mesorhizobium</taxon>
    </lineage>
</organism>
<name>A0ABY5R7A9_9HYPH</name>
<evidence type="ECO:0000256" key="1">
    <source>
        <dbReference type="SAM" id="MobiDB-lite"/>
    </source>
</evidence>
<reference evidence="2" key="1">
    <citation type="submission" date="2020-09" db="EMBL/GenBank/DDBJ databases">
        <title>Rhizobia associated with sainfoin plants.</title>
        <authorList>
            <person name="Asharfi S."/>
            <person name="Kuzmanovic N."/>
            <person name="Bunk B."/>
            <person name="Sproeer C."/>
            <person name="Becker M."/>
            <person name="Thuenen T."/>
        </authorList>
    </citation>
    <scope>NUCLEOTIDE SEQUENCE</scope>
    <source>
        <strain evidence="2">OM4</strain>
        <plasmid evidence="2">pOM4</plasmid>
    </source>
</reference>
<geneLocation type="plasmid" evidence="2 3">
    <name>pOM4</name>
</geneLocation>
<keyword evidence="2" id="KW-0614">Plasmid</keyword>
<keyword evidence="3" id="KW-1185">Reference proteome</keyword>
<dbReference type="Proteomes" id="UP001058098">
    <property type="component" value="Plasmid pOM4"/>
</dbReference>
<dbReference type="RefSeq" id="WP_258124324.1">
    <property type="nucleotide sequence ID" value="NZ_CP062230.1"/>
</dbReference>
<proteinExistence type="predicted"/>
<dbReference type="EMBL" id="CP062230">
    <property type="protein sequence ID" value="UVC19433.1"/>
    <property type="molecule type" value="Genomic_DNA"/>
</dbReference>
<feature type="region of interest" description="Disordered" evidence="1">
    <location>
        <begin position="338"/>
        <end position="357"/>
    </location>
</feature>
<accession>A0ABY5R7A9</accession>